<proteinExistence type="inferred from homology"/>
<dbReference type="GO" id="GO:0140818">
    <property type="term" value="F:mRNA 5'-triphosphate monophosphatase activity"/>
    <property type="evidence" value="ECO:0007669"/>
    <property type="project" value="UniProtKB-EC"/>
</dbReference>
<evidence type="ECO:0000256" key="1">
    <source>
        <dbReference type="ARBA" id="ARBA00001946"/>
    </source>
</evidence>
<keyword evidence="5 8" id="KW-0378">Hydrolase</keyword>
<evidence type="ECO:0000256" key="7">
    <source>
        <dbReference type="ARBA" id="ARBA00047740"/>
    </source>
</evidence>
<feature type="compositionally biased region" description="Polar residues" evidence="9">
    <location>
        <begin position="193"/>
        <end position="205"/>
    </location>
</feature>
<feature type="compositionally biased region" description="Pro residues" evidence="9">
    <location>
        <begin position="89"/>
        <end position="102"/>
    </location>
</feature>
<evidence type="ECO:0000259" key="10">
    <source>
        <dbReference type="Pfam" id="PF02940"/>
    </source>
</evidence>
<evidence type="ECO:0000313" key="12">
    <source>
        <dbReference type="Proteomes" id="UP000233524"/>
    </source>
</evidence>
<evidence type="ECO:0000256" key="6">
    <source>
        <dbReference type="ARBA" id="ARBA00023242"/>
    </source>
</evidence>
<feature type="compositionally biased region" description="Pro residues" evidence="9">
    <location>
        <begin position="279"/>
        <end position="289"/>
    </location>
</feature>
<dbReference type="Proteomes" id="UP000233524">
    <property type="component" value="Unassembled WGS sequence"/>
</dbReference>
<dbReference type="InParanoid" id="A0A2N3N8A6"/>
<feature type="compositionally biased region" description="Basic and acidic residues" evidence="9">
    <location>
        <begin position="370"/>
        <end position="384"/>
    </location>
</feature>
<feature type="region of interest" description="Disordered" evidence="9">
    <location>
        <begin position="1"/>
        <end position="584"/>
    </location>
</feature>
<sequence>MDLRGILNTSDTGGAQKQPPTRQPQPQLQQPPPQHQHMAQSPSTPSQPKPPFQYDYPHPHQSPGKPVDFPHPPQRQQSMPYPAQSPYQSPAPYPPRPAPPSIQEPGYPNVQSPVATPMSAQKPYNRASSTPLAAGPPGAGGSYFPGQHTPTEMQSPIQQHQQYPPNSYPPRDGYQPGGPGPVSGPHGPGGPFRQQQSPVLQTPSTPGAPASGSHPYPHQRSQSTHSVTNTPTPTSAHSQHPPYASSFHQQPPPPQQPQQRSPVAASRPPIAFNRQHSQPPGPPGPPIPTPSRQSSDISPSFGHPSSPHIQRMSSVGPGIPQAHPQQQQPPPPPPPLQHQTHGSPPPPTPMTGVTNRIPSTHTSPIQQASELRRTSQPRSDRDRSMSVSPKTHVKKLQNNHLMALPTSEPQHHSVNSQRQVVPPSRADGAMTPAKRKMDDRDTDDDSDRREVRPRQGDAINGKPAPVTPRQPPSRSNSSMTGAPIPTPGLRASTSPTMQKKRKPKPRMYSEPPIWAQSVKNNQKLKRANFEFPKRKHSTKASPINGRASTLRPEHKSRHTSPEIARPQGSQPPPPSQAVTPAPPLEPNAEITAILGPWEPTIANVKPLDEINKAVADFLFLNVVNNQDAEEIASLGIAFEVEAKLGTIIDKDTNERVAYPVASECLLRDRGQLAFRSSMTEAQHKGLNDYLNRMVIEADPRNPAPGARRVQLHYKHRREEDCYFELPPALRDTLPGCVRALMRPRHTPKARVTYEQRSREVVAKIVKVRVADLSIHMPNSPLDCRISVNLEMNWPGPVEELEQIGGGRGENMPARQKDRLSYAQGSIQVDLTQVTTPTSGPVGAHRPGKEHELEIELSASTIIEQGRRLMSHEPHKYPELVEAFVDNIRLLSRKTGEFVGR</sequence>
<dbReference type="CDD" id="cd07470">
    <property type="entry name" value="CYTH-like_mRNA_RTPase"/>
    <property type="match status" value="1"/>
</dbReference>
<evidence type="ECO:0000256" key="8">
    <source>
        <dbReference type="RuleBase" id="RU367053"/>
    </source>
</evidence>
<protein>
    <recommendedName>
        <fullName evidence="8">mRNA-capping enzyme subunit beta</fullName>
        <ecNumber evidence="8">3.6.1.74</ecNumber>
    </recommendedName>
    <alternativeName>
        <fullName evidence="8">mRNA 5'-phosphatase</fullName>
    </alternativeName>
    <alternativeName>
        <fullName evidence="8">mRNA 5'-triphosphate monophosphatase</fullName>
    </alternativeName>
</protein>
<comment type="function">
    <text evidence="8">First step of mRNA capping. Converts the 5'-triphosphate end of a nascent mRNA chain into a diphosphate end.</text>
</comment>
<gene>
    <name evidence="11" type="ORF">jhhlp_004743</name>
</gene>
<organism evidence="11 12">
    <name type="scientific">Lomentospora prolificans</name>
    <dbReference type="NCBI Taxonomy" id="41688"/>
    <lineage>
        <taxon>Eukaryota</taxon>
        <taxon>Fungi</taxon>
        <taxon>Dikarya</taxon>
        <taxon>Ascomycota</taxon>
        <taxon>Pezizomycotina</taxon>
        <taxon>Sordariomycetes</taxon>
        <taxon>Hypocreomycetidae</taxon>
        <taxon>Microascales</taxon>
        <taxon>Microascaceae</taxon>
        <taxon>Lomentospora</taxon>
    </lineage>
</organism>
<dbReference type="PANTHER" id="PTHR28118:SF1">
    <property type="entry name" value="POLYNUCLEOTIDE 5'-TRIPHOSPHATASE CTL1-RELATED"/>
    <property type="match status" value="1"/>
</dbReference>
<dbReference type="GO" id="GO:0031533">
    <property type="term" value="C:mRNA capping enzyme complex"/>
    <property type="evidence" value="ECO:0007669"/>
    <property type="project" value="UniProtKB-UniRule"/>
</dbReference>
<dbReference type="InterPro" id="IPR033469">
    <property type="entry name" value="CYTH-like_dom_sf"/>
</dbReference>
<comment type="catalytic activity">
    <reaction evidence="7">
        <text>a 5'-end triphospho-ribonucleoside in mRNA + H2O = a 5'-end diphospho-ribonucleoside in mRNA + phosphate + H(+)</text>
        <dbReference type="Rhea" id="RHEA:67004"/>
        <dbReference type="Rhea" id="RHEA-COMP:17164"/>
        <dbReference type="Rhea" id="RHEA-COMP:17165"/>
        <dbReference type="ChEBI" id="CHEBI:15377"/>
        <dbReference type="ChEBI" id="CHEBI:15378"/>
        <dbReference type="ChEBI" id="CHEBI:43474"/>
        <dbReference type="ChEBI" id="CHEBI:167616"/>
        <dbReference type="ChEBI" id="CHEBI:167618"/>
        <dbReference type="EC" id="3.6.1.74"/>
    </reaction>
    <physiologicalReaction direction="left-to-right" evidence="7">
        <dbReference type="Rhea" id="RHEA:67005"/>
    </physiologicalReaction>
</comment>
<comment type="caution">
    <text evidence="11">The sequence shown here is derived from an EMBL/GenBank/DDBJ whole genome shotgun (WGS) entry which is preliminary data.</text>
</comment>
<keyword evidence="6 8" id="KW-0539">Nucleus</keyword>
<evidence type="ECO:0000256" key="4">
    <source>
        <dbReference type="ARBA" id="ARBA00022664"/>
    </source>
</evidence>
<comment type="similarity">
    <text evidence="3 8">Belongs to the fungal TPase family.</text>
</comment>
<accession>A0A2N3N8A6</accession>
<comment type="subunit">
    <text evidence="8">Heterodimer. The mRNA-capping enzyme is composed of two separate chains alpha and beta, respectively a mRNA guanylyltransferase and an mRNA 5'-triphosphate monophosphatase.</text>
</comment>
<dbReference type="OrthoDB" id="272147at2759"/>
<feature type="compositionally biased region" description="Polar residues" evidence="9">
    <location>
        <begin position="219"/>
        <end position="238"/>
    </location>
</feature>
<feature type="compositionally biased region" description="Low complexity" evidence="9">
    <location>
        <begin position="35"/>
        <end position="44"/>
    </location>
</feature>
<feature type="compositionally biased region" description="Pro residues" evidence="9">
    <location>
        <begin position="327"/>
        <end position="336"/>
    </location>
</feature>
<dbReference type="Pfam" id="PF02940">
    <property type="entry name" value="mRNA_triPase"/>
    <property type="match status" value="1"/>
</dbReference>
<feature type="compositionally biased region" description="Low complexity" evidence="9">
    <location>
        <begin position="127"/>
        <end position="136"/>
    </location>
</feature>
<feature type="domain" description="mRNA triphosphatase Cet1-like" evidence="10">
    <location>
        <begin position="608"/>
        <end position="856"/>
    </location>
</feature>
<name>A0A2N3N8A6_9PEZI</name>
<dbReference type="AlphaFoldDB" id="A0A2N3N8A6"/>
<dbReference type="EC" id="3.6.1.74" evidence="8"/>
<dbReference type="InterPro" id="IPR040343">
    <property type="entry name" value="Cet1/Ctl1"/>
</dbReference>
<feature type="compositionally biased region" description="Gly residues" evidence="9">
    <location>
        <begin position="175"/>
        <end position="190"/>
    </location>
</feature>
<evidence type="ECO:0000256" key="3">
    <source>
        <dbReference type="ARBA" id="ARBA00006345"/>
    </source>
</evidence>
<evidence type="ECO:0000313" key="11">
    <source>
        <dbReference type="EMBL" id="PKS08690.1"/>
    </source>
</evidence>
<evidence type="ECO:0000256" key="5">
    <source>
        <dbReference type="ARBA" id="ARBA00022801"/>
    </source>
</evidence>
<feature type="compositionally biased region" description="Basic and acidic residues" evidence="9">
    <location>
        <begin position="446"/>
        <end position="455"/>
    </location>
</feature>
<feature type="compositionally biased region" description="Polar residues" evidence="9">
    <location>
        <begin position="351"/>
        <end position="369"/>
    </location>
</feature>
<dbReference type="InterPro" id="IPR037009">
    <property type="entry name" value="mRNA_triPase_Cet1_sf"/>
</dbReference>
<keyword evidence="8" id="KW-0506">mRNA capping</keyword>
<dbReference type="STRING" id="41688.A0A2N3N8A6"/>
<dbReference type="InterPro" id="IPR004206">
    <property type="entry name" value="mRNA_triPase_Cet1"/>
</dbReference>
<reference evidence="11 12" key="1">
    <citation type="journal article" date="2017" name="G3 (Bethesda)">
        <title>First Draft Genome Sequence of the Pathogenic Fungus Lomentospora prolificans (Formerly Scedosporium prolificans).</title>
        <authorList>
            <person name="Luo R."/>
            <person name="Zimin A."/>
            <person name="Workman R."/>
            <person name="Fan Y."/>
            <person name="Pertea G."/>
            <person name="Grossman N."/>
            <person name="Wear M.P."/>
            <person name="Jia B."/>
            <person name="Miller H."/>
            <person name="Casadevall A."/>
            <person name="Timp W."/>
            <person name="Zhang S.X."/>
            <person name="Salzberg S.L."/>
        </authorList>
    </citation>
    <scope>NUCLEOTIDE SEQUENCE [LARGE SCALE GENOMIC DNA]</scope>
    <source>
        <strain evidence="11 12">JHH-5317</strain>
    </source>
</reference>
<keyword evidence="4 8" id="KW-0507">mRNA processing</keyword>
<comment type="cofactor">
    <cofactor evidence="1 8">
        <name>Mg(2+)</name>
        <dbReference type="ChEBI" id="CHEBI:18420"/>
    </cofactor>
</comment>
<comment type="subcellular location">
    <subcellularLocation>
        <location evidence="2 8">Nucleus</location>
    </subcellularLocation>
</comment>
<feature type="compositionally biased region" description="Polar residues" evidence="9">
    <location>
        <begin position="148"/>
        <end position="165"/>
    </location>
</feature>
<feature type="compositionally biased region" description="Pro residues" evidence="9">
    <location>
        <begin position="569"/>
        <end position="584"/>
    </location>
</feature>
<dbReference type="GO" id="GO:0006370">
    <property type="term" value="P:7-methylguanosine mRNA capping"/>
    <property type="evidence" value="ECO:0007669"/>
    <property type="project" value="UniProtKB-UniRule"/>
</dbReference>
<dbReference type="GO" id="GO:0004651">
    <property type="term" value="F:polynucleotide 5'-phosphatase activity"/>
    <property type="evidence" value="ECO:0007669"/>
    <property type="project" value="UniProtKB-UniRule"/>
</dbReference>
<feature type="compositionally biased region" description="Low complexity" evidence="9">
    <location>
        <begin position="76"/>
        <end position="88"/>
    </location>
</feature>
<evidence type="ECO:0000256" key="2">
    <source>
        <dbReference type="ARBA" id="ARBA00004123"/>
    </source>
</evidence>
<dbReference type="SUPFAM" id="SSF55154">
    <property type="entry name" value="CYTH-like phosphatases"/>
    <property type="match status" value="1"/>
</dbReference>
<dbReference type="Gene3D" id="3.20.100.10">
    <property type="entry name" value="mRNA triphosphatase Cet1-like"/>
    <property type="match status" value="1"/>
</dbReference>
<evidence type="ECO:0000256" key="9">
    <source>
        <dbReference type="SAM" id="MobiDB-lite"/>
    </source>
</evidence>
<dbReference type="PANTHER" id="PTHR28118">
    <property type="entry name" value="POLYNUCLEOTIDE 5'-TRIPHOSPHATASE-RELATED"/>
    <property type="match status" value="1"/>
</dbReference>
<dbReference type="VEuPathDB" id="FungiDB:jhhlp_004743"/>
<keyword evidence="12" id="KW-1185">Reference proteome</keyword>
<dbReference type="EMBL" id="NLAX01000094">
    <property type="protein sequence ID" value="PKS08690.1"/>
    <property type="molecule type" value="Genomic_DNA"/>
</dbReference>
<feature type="compositionally biased region" description="Low complexity" evidence="9">
    <location>
        <begin position="16"/>
        <end position="28"/>
    </location>
</feature>